<accession>A0ABP7LAA9</accession>
<comment type="caution">
    <text evidence="3">The sequence shown here is derived from an EMBL/GenBank/DDBJ whole genome shotgun (WGS) entry which is preliminary data.</text>
</comment>
<feature type="chain" id="PRO_5046847370" description="Ysc84 actin-binding domain-containing protein" evidence="1">
    <location>
        <begin position="29"/>
        <end position="185"/>
    </location>
</feature>
<dbReference type="Proteomes" id="UP001500827">
    <property type="component" value="Unassembled WGS sequence"/>
</dbReference>
<dbReference type="CDD" id="cd11524">
    <property type="entry name" value="SYLF"/>
    <property type="match status" value="1"/>
</dbReference>
<gene>
    <name evidence="3" type="ORF">GCM10022276_15010</name>
</gene>
<dbReference type="EMBL" id="BAABBM010000001">
    <property type="protein sequence ID" value="GAA3897006.1"/>
    <property type="molecule type" value="Genomic_DNA"/>
</dbReference>
<dbReference type="Pfam" id="PF04366">
    <property type="entry name" value="Ysc84"/>
    <property type="match status" value="1"/>
</dbReference>
<evidence type="ECO:0000313" key="4">
    <source>
        <dbReference type="Proteomes" id="UP001500827"/>
    </source>
</evidence>
<evidence type="ECO:0000259" key="2">
    <source>
        <dbReference type="Pfam" id="PF04366"/>
    </source>
</evidence>
<evidence type="ECO:0000313" key="3">
    <source>
        <dbReference type="EMBL" id="GAA3897006.1"/>
    </source>
</evidence>
<keyword evidence="4" id="KW-1185">Reference proteome</keyword>
<proteinExistence type="predicted"/>
<evidence type="ECO:0000256" key="1">
    <source>
        <dbReference type="SAM" id="SignalP"/>
    </source>
</evidence>
<keyword evidence="1" id="KW-0732">Signal</keyword>
<feature type="domain" description="Ysc84 actin-binding" evidence="2">
    <location>
        <begin position="98"/>
        <end position="181"/>
    </location>
</feature>
<feature type="signal peptide" evidence="1">
    <location>
        <begin position="1"/>
        <end position="28"/>
    </location>
</feature>
<reference evidence="4" key="1">
    <citation type="journal article" date="2019" name="Int. J. Syst. Evol. Microbiol.">
        <title>The Global Catalogue of Microorganisms (GCM) 10K type strain sequencing project: providing services to taxonomists for standard genome sequencing and annotation.</title>
        <authorList>
            <consortium name="The Broad Institute Genomics Platform"/>
            <consortium name="The Broad Institute Genome Sequencing Center for Infectious Disease"/>
            <person name="Wu L."/>
            <person name="Ma J."/>
        </authorList>
    </citation>
    <scope>NUCLEOTIDE SEQUENCE [LARGE SCALE GENOMIC DNA]</scope>
    <source>
        <strain evidence="4">JCM 17543</strain>
    </source>
</reference>
<name>A0ABP7LAA9_9SPHN</name>
<organism evidence="3 4">
    <name type="scientific">Sphingomonas limnosediminicola</name>
    <dbReference type="NCBI Taxonomy" id="940133"/>
    <lineage>
        <taxon>Bacteria</taxon>
        <taxon>Pseudomonadati</taxon>
        <taxon>Pseudomonadota</taxon>
        <taxon>Alphaproteobacteria</taxon>
        <taxon>Sphingomonadales</taxon>
        <taxon>Sphingomonadaceae</taxon>
        <taxon>Sphingomonas</taxon>
    </lineage>
</organism>
<sequence length="185" mass="19351">MKIVQTRFVALGLALASTSGGFCQVAHAATAAQLNADGRAALQRLYSQSARAVRYGRDARAILVFPKIVKAGFIVGGQGGEGVLFVRGRPTAYYKIGAVSYGLQAGGQSFSYALFLMNDKSLQYLSKSGGWAIGSGPSVVVVDKGKAMSTTSTTLANDVYAFPFGQKGLMAGIGLEGSKITRINR</sequence>
<protein>
    <recommendedName>
        <fullName evidence="2">Ysc84 actin-binding domain-containing protein</fullName>
    </recommendedName>
</protein>
<dbReference type="RefSeq" id="WP_344699061.1">
    <property type="nucleotide sequence ID" value="NZ_BAABBM010000001.1"/>
</dbReference>
<dbReference type="InterPro" id="IPR007461">
    <property type="entry name" value="Ysc84_actin-binding"/>
</dbReference>